<dbReference type="Proteomes" id="UP001244552">
    <property type="component" value="Unassembled WGS sequence"/>
</dbReference>
<evidence type="ECO:0000313" key="3">
    <source>
        <dbReference type="EMBL" id="MDQ0533158.1"/>
    </source>
</evidence>
<feature type="compositionally biased region" description="Basic and acidic residues" evidence="1">
    <location>
        <begin position="160"/>
        <end position="175"/>
    </location>
</feature>
<feature type="chain" id="PRO_5046510078" description="DUF3108 domain-containing protein" evidence="2">
    <location>
        <begin position="30"/>
        <end position="213"/>
    </location>
</feature>
<dbReference type="InterPro" id="IPR021457">
    <property type="entry name" value="DUF3108"/>
</dbReference>
<accession>A0ABU0MI93</accession>
<dbReference type="Pfam" id="PF11306">
    <property type="entry name" value="DUF3108"/>
    <property type="match status" value="1"/>
</dbReference>
<evidence type="ECO:0000313" key="4">
    <source>
        <dbReference type="Proteomes" id="UP001244552"/>
    </source>
</evidence>
<comment type="caution">
    <text evidence="3">The sequence shown here is derived from an EMBL/GenBank/DDBJ whole genome shotgun (WGS) entry which is preliminary data.</text>
</comment>
<feature type="region of interest" description="Disordered" evidence="1">
    <location>
        <begin position="90"/>
        <end position="115"/>
    </location>
</feature>
<dbReference type="EMBL" id="JAUSVU010000005">
    <property type="protein sequence ID" value="MDQ0533158.1"/>
    <property type="molecule type" value="Genomic_DNA"/>
</dbReference>
<keyword evidence="2" id="KW-0732">Signal</keyword>
<organism evidence="3 4">
    <name type="scientific">Azospirillum picis</name>
    <dbReference type="NCBI Taxonomy" id="488438"/>
    <lineage>
        <taxon>Bacteria</taxon>
        <taxon>Pseudomonadati</taxon>
        <taxon>Pseudomonadota</taxon>
        <taxon>Alphaproteobacteria</taxon>
        <taxon>Rhodospirillales</taxon>
        <taxon>Azospirillaceae</taxon>
        <taxon>Azospirillum</taxon>
    </lineage>
</organism>
<gene>
    <name evidence="3" type="ORF">QO018_002007</name>
</gene>
<keyword evidence="4" id="KW-1185">Reference proteome</keyword>
<reference evidence="3 4" key="1">
    <citation type="submission" date="2023-07" db="EMBL/GenBank/DDBJ databases">
        <title>Genomic Encyclopedia of Type Strains, Phase IV (KMG-IV): sequencing the most valuable type-strain genomes for metagenomic binning, comparative biology and taxonomic classification.</title>
        <authorList>
            <person name="Goeker M."/>
        </authorList>
    </citation>
    <scope>NUCLEOTIDE SEQUENCE [LARGE SCALE GENOMIC DNA]</scope>
    <source>
        <strain evidence="3 4">DSM 19922</strain>
    </source>
</reference>
<dbReference type="RefSeq" id="WP_307354348.1">
    <property type="nucleotide sequence ID" value="NZ_JAUSVU010000005.1"/>
</dbReference>
<name>A0ABU0MI93_9PROT</name>
<feature type="region of interest" description="Disordered" evidence="1">
    <location>
        <begin position="128"/>
        <end position="213"/>
    </location>
</feature>
<feature type="signal peptide" evidence="2">
    <location>
        <begin position="1"/>
        <end position="29"/>
    </location>
</feature>
<proteinExistence type="predicted"/>
<evidence type="ECO:0008006" key="5">
    <source>
        <dbReference type="Google" id="ProtNLM"/>
    </source>
</evidence>
<feature type="compositionally biased region" description="Low complexity" evidence="1">
    <location>
        <begin position="140"/>
        <end position="159"/>
    </location>
</feature>
<protein>
    <recommendedName>
        <fullName evidence="5">DUF3108 domain-containing protein</fullName>
    </recommendedName>
</protein>
<feature type="compositionally biased region" description="Basic residues" evidence="1">
    <location>
        <begin position="180"/>
        <end position="190"/>
    </location>
</feature>
<evidence type="ECO:0000256" key="1">
    <source>
        <dbReference type="SAM" id="MobiDB-lite"/>
    </source>
</evidence>
<evidence type="ECO:0000256" key="2">
    <source>
        <dbReference type="SAM" id="SignalP"/>
    </source>
</evidence>
<sequence>MRPPCRRQKWLRRAIVLVLAAGLSMPLPATGVAAAPVTATYRVFVGGVTALDVDATLEMTGARYRITVSAVTGGTIGRLFSWRTEAESDGLAGSAGLRPDRHRQSSIVNGEPRSVDLRYDAQGDVAVTITPPPEEEGRPPRGAGPAARNVRSADGGARPAGRDRRDLRLRRDGSGLRRAPALRHGVHGRRASGGGSSIRRDTPSSPGWRCNAG</sequence>